<keyword evidence="11" id="KW-1185">Reference proteome</keyword>
<evidence type="ECO:0000256" key="7">
    <source>
        <dbReference type="ARBA" id="ARBA00024033"/>
    </source>
</evidence>
<organism evidence="10 11">
    <name type="scientific">Nocardioides panacis</name>
    <dbReference type="NCBI Taxonomy" id="2849501"/>
    <lineage>
        <taxon>Bacteria</taxon>
        <taxon>Bacillati</taxon>
        <taxon>Actinomycetota</taxon>
        <taxon>Actinomycetes</taxon>
        <taxon>Propionibacteriales</taxon>
        <taxon>Nocardioidaceae</taxon>
        <taxon>Nocardioides</taxon>
    </lineage>
</organism>
<keyword evidence="2" id="KW-1003">Cell membrane</keyword>
<comment type="subcellular location">
    <subcellularLocation>
        <location evidence="1">Cell membrane</location>
        <topology evidence="1">Multi-pass membrane protein</topology>
    </subcellularLocation>
</comment>
<dbReference type="InterPro" id="IPR018584">
    <property type="entry name" value="GT87"/>
</dbReference>
<dbReference type="GO" id="GO:0016758">
    <property type="term" value="F:hexosyltransferase activity"/>
    <property type="evidence" value="ECO:0007669"/>
    <property type="project" value="InterPro"/>
</dbReference>
<feature type="transmembrane region" description="Helical" evidence="9">
    <location>
        <begin position="71"/>
        <end position="92"/>
    </location>
</feature>
<evidence type="ECO:0000256" key="9">
    <source>
        <dbReference type="SAM" id="Phobius"/>
    </source>
</evidence>
<dbReference type="KEGG" id="nps:KRR39_12255"/>
<feature type="transmembrane region" description="Helical" evidence="9">
    <location>
        <begin position="174"/>
        <end position="196"/>
    </location>
</feature>
<keyword evidence="3" id="KW-0808">Transferase</keyword>
<keyword evidence="4 9" id="KW-0812">Transmembrane</keyword>
<dbReference type="AlphaFoldDB" id="A0A975XYI0"/>
<feature type="compositionally biased region" description="Low complexity" evidence="8">
    <location>
        <begin position="436"/>
        <end position="449"/>
    </location>
</feature>
<sequence>MALVWMLTRVAALALIFGPERDVLGDVGYFSASLRHLGEVGLVRTMPEYPLPAVAVVALPWRLSLVLHAPWSYGFLFVVVLLAVDAAFTALLQRQALPQRRTAVAAWLVALPALGGLSYVRFDLIPGVLVGMVVLVAAGRSRLAALLLALAACIKLWPVLLVPPLLARSSRRTGSLLVLVGAGAATVLVTLVAAGASRVWSPLAYQADRGLQVESVAATPVMLARHLDPASYQVRFSPSKSYEITGPGVPALLGLSTILTVGLLVFLAVLWTRLARTGRAGSIDALVWASLAATAGFLCTSKVLSPQYLLWLLPTAIAGLAVVGPTRRALARWTGALIMVALLSHGLYPWLYAALVHVGREGGSRSTRGAGGSKPPPGCVALVRLPYGASRLGTPLTAPAPSGVGRGNHPDATRPRPPGGGRGLVEDRRGSAQCLRSSSPSMPCRPSNW</sequence>
<feature type="transmembrane region" description="Helical" evidence="9">
    <location>
        <begin position="104"/>
        <end position="122"/>
    </location>
</feature>
<evidence type="ECO:0000256" key="8">
    <source>
        <dbReference type="SAM" id="MobiDB-lite"/>
    </source>
</evidence>
<evidence type="ECO:0000256" key="2">
    <source>
        <dbReference type="ARBA" id="ARBA00022475"/>
    </source>
</evidence>
<evidence type="ECO:0000313" key="10">
    <source>
        <dbReference type="EMBL" id="QWZ06380.1"/>
    </source>
</evidence>
<dbReference type="EMBL" id="CP077062">
    <property type="protein sequence ID" value="QWZ06380.1"/>
    <property type="molecule type" value="Genomic_DNA"/>
</dbReference>
<dbReference type="RefSeq" id="WP_216937263.1">
    <property type="nucleotide sequence ID" value="NZ_CP077062.1"/>
</dbReference>
<dbReference type="Pfam" id="PF09594">
    <property type="entry name" value="GT87"/>
    <property type="match status" value="1"/>
</dbReference>
<feature type="transmembrane region" description="Helical" evidence="9">
    <location>
        <begin position="333"/>
        <end position="351"/>
    </location>
</feature>
<gene>
    <name evidence="10" type="ORF">KRR39_12255</name>
</gene>
<dbReference type="Proteomes" id="UP000683575">
    <property type="component" value="Chromosome"/>
</dbReference>
<accession>A0A975XYI0</accession>
<evidence type="ECO:0000256" key="6">
    <source>
        <dbReference type="ARBA" id="ARBA00023136"/>
    </source>
</evidence>
<reference evidence="10" key="1">
    <citation type="submission" date="2021-06" db="EMBL/GenBank/DDBJ databases">
        <title>Complete genome sequence of Nocardioides sp. G188.</title>
        <authorList>
            <person name="Im W.-T."/>
        </authorList>
    </citation>
    <scope>NUCLEOTIDE SEQUENCE</scope>
    <source>
        <strain evidence="10">G188</strain>
    </source>
</reference>
<evidence type="ECO:0000256" key="3">
    <source>
        <dbReference type="ARBA" id="ARBA00022679"/>
    </source>
</evidence>
<evidence type="ECO:0000256" key="5">
    <source>
        <dbReference type="ARBA" id="ARBA00022989"/>
    </source>
</evidence>
<evidence type="ECO:0000256" key="4">
    <source>
        <dbReference type="ARBA" id="ARBA00022692"/>
    </source>
</evidence>
<feature type="transmembrane region" description="Helical" evidence="9">
    <location>
        <begin position="251"/>
        <end position="271"/>
    </location>
</feature>
<evidence type="ECO:0000256" key="1">
    <source>
        <dbReference type="ARBA" id="ARBA00004651"/>
    </source>
</evidence>
<feature type="transmembrane region" description="Helical" evidence="9">
    <location>
        <begin position="142"/>
        <end position="162"/>
    </location>
</feature>
<keyword evidence="6 9" id="KW-0472">Membrane</keyword>
<comment type="similarity">
    <text evidence="7">Belongs to the glycosyltransferase 87 family.</text>
</comment>
<feature type="transmembrane region" description="Helical" evidence="9">
    <location>
        <begin position="309"/>
        <end position="326"/>
    </location>
</feature>
<feature type="region of interest" description="Disordered" evidence="8">
    <location>
        <begin position="396"/>
        <end position="449"/>
    </location>
</feature>
<proteinExistence type="inferred from homology"/>
<dbReference type="GO" id="GO:0005886">
    <property type="term" value="C:plasma membrane"/>
    <property type="evidence" value="ECO:0007669"/>
    <property type="project" value="UniProtKB-SubCell"/>
</dbReference>
<name>A0A975XYI0_9ACTN</name>
<protein>
    <submittedName>
        <fullName evidence="10">DUF2029 domain-containing protein</fullName>
    </submittedName>
</protein>
<evidence type="ECO:0000313" key="11">
    <source>
        <dbReference type="Proteomes" id="UP000683575"/>
    </source>
</evidence>
<keyword evidence="5 9" id="KW-1133">Transmembrane helix</keyword>